<feature type="transmembrane region" description="Helical" evidence="2">
    <location>
        <begin position="75"/>
        <end position="96"/>
    </location>
</feature>
<dbReference type="Proteomes" id="UP000296469">
    <property type="component" value="Chromosome"/>
</dbReference>
<evidence type="ECO:0000256" key="2">
    <source>
        <dbReference type="SAM" id="Phobius"/>
    </source>
</evidence>
<feature type="transmembrane region" description="Helical" evidence="2">
    <location>
        <begin position="102"/>
        <end position="120"/>
    </location>
</feature>
<organism evidence="3 4">
    <name type="scientific">Cellulomonas shaoxiangyii</name>
    <dbReference type="NCBI Taxonomy" id="2566013"/>
    <lineage>
        <taxon>Bacteria</taxon>
        <taxon>Bacillati</taxon>
        <taxon>Actinomycetota</taxon>
        <taxon>Actinomycetes</taxon>
        <taxon>Micrococcales</taxon>
        <taxon>Cellulomonadaceae</taxon>
        <taxon>Cellulomonas</taxon>
    </lineage>
</organism>
<feature type="compositionally biased region" description="Low complexity" evidence="1">
    <location>
        <begin position="442"/>
        <end position="457"/>
    </location>
</feature>
<keyword evidence="2" id="KW-0472">Membrane</keyword>
<name>A0A4P7SIE9_9CELL</name>
<reference evidence="3 4" key="1">
    <citation type="submission" date="2019-04" db="EMBL/GenBank/DDBJ databases">
        <title>Isolation and identification of Cellulomonas shaoxiangyii sp. Nov. isolated from feces of the Tibetan antelopes (Pantholops hodgsonii) in the Qinghai-Tibet plateau of China.</title>
        <authorList>
            <person name="Tian Z."/>
        </authorList>
    </citation>
    <scope>NUCLEOTIDE SEQUENCE [LARGE SCALE GENOMIC DNA]</scope>
    <source>
        <strain evidence="3 4">Z28</strain>
    </source>
</reference>
<sequence length="457" mass="47870">MWVAFVAAHVWLTRLGSLVLVHQSFGDVDLYRRWMETGLTTGRWPALDEAWVYPAGALVPLLAPTLVAGTAAGGAYLLGWCVLVTALDAVAVAALLRRPGGAVAAGWWLGFLVLLGPVAIGRLDSVVAPMSVLALLAALSAPRLSAALVTAGAWVKVSPGAAIVPLLLASRRPWRDVVVPAAAVCVVVVGIVLALGGGRHVVSFVLEQGSRGLQIESVGATPWLVAGLWTTSVRRYLNADLVTYEITGPGTQTMADVLGAVLVVGVLLATAVLWWCRRRDGATFWSDDAVRGDFVVRGAFLMALVLIVGNKVGSPQFMTWLAPPVAVALALRRPWWGRTAVTVAAVALATQVVYPWWYLDVLEGVPGTTLLLAARNVGLVVLLVVSVVHLVRPPSASDAARVGARRWRPRGAVVEVPTDEVATDEAPVDEAPVDDAPGGSAQDGAAERAPAAGRSAD</sequence>
<dbReference type="EMBL" id="CP039291">
    <property type="protein sequence ID" value="QCB92434.1"/>
    <property type="molecule type" value="Genomic_DNA"/>
</dbReference>
<dbReference type="RefSeq" id="WP_135972821.1">
    <property type="nucleotide sequence ID" value="NZ_CP039291.1"/>
</dbReference>
<dbReference type="OrthoDB" id="581198at2"/>
<accession>A0A4P7SIE9</accession>
<feature type="transmembrane region" description="Helical" evidence="2">
    <location>
        <begin position="370"/>
        <end position="391"/>
    </location>
</feature>
<feature type="transmembrane region" description="Helical" evidence="2">
    <location>
        <begin position="339"/>
        <end position="358"/>
    </location>
</feature>
<evidence type="ECO:0000256" key="1">
    <source>
        <dbReference type="SAM" id="MobiDB-lite"/>
    </source>
</evidence>
<feature type="transmembrane region" description="Helical" evidence="2">
    <location>
        <begin position="177"/>
        <end position="197"/>
    </location>
</feature>
<evidence type="ECO:0000313" key="4">
    <source>
        <dbReference type="Proteomes" id="UP000296469"/>
    </source>
</evidence>
<gene>
    <name evidence="3" type="ORF">E5225_01560</name>
</gene>
<dbReference type="KEGG" id="celz:E5225_01560"/>
<feature type="transmembrane region" description="Helical" evidence="2">
    <location>
        <begin position="257"/>
        <end position="276"/>
    </location>
</feature>
<dbReference type="AlphaFoldDB" id="A0A4P7SIE9"/>
<proteinExistence type="predicted"/>
<feature type="compositionally biased region" description="Acidic residues" evidence="1">
    <location>
        <begin position="417"/>
        <end position="433"/>
    </location>
</feature>
<keyword evidence="2" id="KW-0812">Transmembrane</keyword>
<keyword evidence="2" id="KW-1133">Transmembrane helix</keyword>
<evidence type="ECO:0000313" key="3">
    <source>
        <dbReference type="EMBL" id="QCB92434.1"/>
    </source>
</evidence>
<keyword evidence="4" id="KW-1185">Reference proteome</keyword>
<feature type="region of interest" description="Disordered" evidence="1">
    <location>
        <begin position="413"/>
        <end position="457"/>
    </location>
</feature>
<protein>
    <submittedName>
        <fullName evidence="3">DUF2029 domain-containing protein</fullName>
    </submittedName>
</protein>